<keyword evidence="3" id="KW-1185">Reference proteome</keyword>
<gene>
    <name evidence="2" type="ORF">ACFONC_01395</name>
</gene>
<evidence type="ECO:0000256" key="1">
    <source>
        <dbReference type="SAM" id="Coils"/>
    </source>
</evidence>
<sequence length="452" mass="50481">MKIIFSGLQSDRWRMAVSEEHERGRAVAWLEAKELLALSNPEEVPSDACVVWLFCSPIDAAMAVGVDSSASVEAALVSWLEQNRSALNLKRQLGPRLSFANGSVVTVGALCHMLEHGVRQETEAEPERGNDADLRAVLLQLLGQCDARYAEVYDALNAASRFGGSVVWNAIDSIPGWNQLIDVIDAVRLAGRGMRLTDKEEAEVLLSQLHLAQEELQQYALHLKDVEREGAARVDELEAMARAVATQRGQLESIGREKRLLLAQLQKVQTELENNFSCLREVEREKAESARSLGEERQQASILRLQLEEAAGELQHLASREPDLSLVATRKLFSVIGLRFLRKLVPGPIMRHRAGITARRELDRTLVQIRNSGWFDANWYLASYRDVKEAGVDPVEHYHVHGWREGRNPGPGFDSAYYLDANPDVQRIGEDPLLHFIRHGANEGRKPAPSSE</sequence>
<evidence type="ECO:0000313" key="2">
    <source>
        <dbReference type="EMBL" id="MFC3714812.1"/>
    </source>
</evidence>
<feature type="coiled-coil region" evidence="1">
    <location>
        <begin position="209"/>
        <end position="299"/>
    </location>
</feature>
<reference evidence="3" key="1">
    <citation type="journal article" date="2019" name="Int. J. Syst. Evol. Microbiol.">
        <title>The Global Catalogue of Microorganisms (GCM) 10K type strain sequencing project: providing services to taxonomists for standard genome sequencing and annotation.</title>
        <authorList>
            <consortium name="The Broad Institute Genomics Platform"/>
            <consortium name="The Broad Institute Genome Sequencing Center for Infectious Disease"/>
            <person name="Wu L."/>
            <person name="Ma J."/>
        </authorList>
    </citation>
    <scope>NUCLEOTIDE SEQUENCE [LARGE SCALE GENOMIC DNA]</scope>
    <source>
        <strain evidence="3">KCTC 42441</strain>
    </source>
</reference>
<dbReference type="EMBL" id="JBHRYA010000001">
    <property type="protein sequence ID" value="MFC3714812.1"/>
    <property type="molecule type" value="Genomic_DNA"/>
</dbReference>
<keyword evidence="1" id="KW-0175">Coiled coil</keyword>
<comment type="caution">
    <text evidence="2">The sequence shown here is derived from an EMBL/GenBank/DDBJ whole genome shotgun (WGS) entry which is preliminary data.</text>
</comment>
<organism evidence="2 3">
    <name type="scientific">Luteimonas soli</name>
    <dbReference type="NCBI Taxonomy" id="1648966"/>
    <lineage>
        <taxon>Bacteria</taxon>
        <taxon>Pseudomonadati</taxon>
        <taxon>Pseudomonadota</taxon>
        <taxon>Gammaproteobacteria</taxon>
        <taxon>Lysobacterales</taxon>
        <taxon>Lysobacteraceae</taxon>
        <taxon>Luteimonas</taxon>
    </lineage>
</organism>
<name>A0ABV7XHJ7_9GAMM</name>
<protein>
    <submittedName>
        <fullName evidence="2">Uncharacterized protein</fullName>
    </submittedName>
</protein>
<proteinExistence type="predicted"/>
<dbReference type="Proteomes" id="UP001595705">
    <property type="component" value="Unassembled WGS sequence"/>
</dbReference>
<evidence type="ECO:0000313" key="3">
    <source>
        <dbReference type="Proteomes" id="UP001595705"/>
    </source>
</evidence>
<accession>A0ABV7XHJ7</accession>